<name>A0A843TQ24_COLES</name>
<keyword evidence="3" id="KW-1185">Reference proteome</keyword>
<dbReference type="AlphaFoldDB" id="A0A843TQ24"/>
<dbReference type="EMBL" id="NMUH01000120">
    <property type="protein sequence ID" value="MQL72117.1"/>
    <property type="molecule type" value="Genomic_DNA"/>
</dbReference>
<protein>
    <submittedName>
        <fullName evidence="2">Uncharacterized protein</fullName>
    </submittedName>
</protein>
<sequence length="288" mass="31081">MVASLRSVTKGDTFVAVSWQRCQEGRPFVRALVGRRPLLRVCACLSLAGLVVCYKPAVRHGFVVLPRLFARCLALEGLSRSEIVSVSWDPHPREPVEGVLRATSVLELAAHVWDAEGFGVLSWRRPDSPLSHCLSLHWFQSHVVVSGLRPQLGQAVVFRVLCVSVAALSRPCAGAEVGARLASRAYGLWVPLLAASDSGLVVVVVTTFSSRRFQVFLVARACTVVIARLCLVSVSFVGLALGRPVILVVPASVFSRFRGPILGCQPVMAPACVASRPGEFLLLLPVRD</sequence>
<evidence type="ECO:0000313" key="2">
    <source>
        <dbReference type="EMBL" id="MQL72117.1"/>
    </source>
</evidence>
<comment type="caution">
    <text evidence="2">The sequence shown here is derived from an EMBL/GenBank/DDBJ whole genome shotgun (WGS) entry which is preliminary data.</text>
</comment>
<dbReference type="Proteomes" id="UP000652761">
    <property type="component" value="Unassembled WGS sequence"/>
</dbReference>
<keyword evidence="1" id="KW-1133">Transmembrane helix</keyword>
<keyword evidence="1" id="KW-0812">Transmembrane</keyword>
<gene>
    <name evidence="2" type="ORF">Taro_004470</name>
</gene>
<keyword evidence="1" id="KW-0472">Membrane</keyword>
<organism evidence="2 3">
    <name type="scientific">Colocasia esculenta</name>
    <name type="common">Wild taro</name>
    <name type="synonym">Arum esculentum</name>
    <dbReference type="NCBI Taxonomy" id="4460"/>
    <lineage>
        <taxon>Eukaryota</taxon>
        <taxon>Viridiplantae</taxon>
        <taxon>Streptophyta</taxon>
        <taxon>Embryophyta</taxon>
        <taxon>Tracheophyta</taxon>
        <taxon>Spermatophyta</taxon>
        <taxon>Magnoliopsida</taxon>
        <taxon>Liliopsida</taxon>
        <taxon>Araceae</taxon>
        <taxon>Aroideae</taxon>
        <taxon>Colocasieae</taxon>
        <taxon>Colocasia</taxon>
    </lineage>
</organism>
<reference evidence="2" key="1">
    <citation type="submission" date="2017-07" db="EMBL/GenBank/DDBJ databases">
        <title>Taro Niue Genome Assembly and Annotation.</title>
        <authorList>
            <person name="Atibalentja N."/>
            <person name="Keating K."/>
            <person name="Fields C.J."/>
        </authorList>
    </citation>
    <scope>NUCLEOTIDE SEQUENCE</scope>
    <source>
        <strain evidence="2">Niue_2</strain>
        <tissue evidence="2">Leaf</tissue>
    </source>
</reference>
<proteinExistence type="predicted"/>
<feature type="transmembrane region" description="Helical" evidence="1">
    <location>
        <begin position="217"/>
        <end position="241"/>
    </location>
</feature>
<evidence type="ECO:0000256" key="1">
    <source>
        <dbReference type="SAM" id="Phobius"/>
    </source>
</evidence>
<accession>A0A843TQ24</accession>
<evidence type="ECO:0000313" key="3">
    <source>
        <dbReference type="Proteomes" id="UP000652761"/>
    </source>
</evidence>
<feature type="transmembrane region" description="Helical" evidence="1">
    <location>
        <begin position="186"/>
        <end position="205"/>
    </location>
</feature>